<name>A0A8X6K6K4_TRICU</name>
<evidence type="ECO:0000313" key="2">
    <source>
        <dbReference type="EMBL" id="GFQ64024.1"/>
    </source>
</evidence>
<organism evidence="2 3">
    <name type="scientific">Trichonephila clavata</name>
    <name type="common">Joro spider</name>
    <name type="synonym">Nephila clavata</name>
    <dbReference type="NCBI Taxonomy" id="2740835"/>
    <lineage>
        <taxon>Eukaryota</taxon>
        <taxon>Metazoa</taxon>
        <taxon>Ecdysozoa</taxon>
        <taxon>Arthropoda</taxon>
        <taxon>Chelicerata</taxon>
        <taxon>Arachnida</taxon>
        <taxon>Araneae</taxon>
        <taxon>Araneomorphae</taxon>
        <taxon>Entelegynae</taxon>
        <taxon>Araneoidea</taxon>
        <taxon>Nephilidae</taxon>
        <taxon>Trichonephila</taxon>
    </lineage>
</organism>
<evidence type="ECO:0000256" key="1">
    <source>
        <dbReference type="SAM" id="MobiDB-lite"/>
    </source>
</evidence>
<dbReference type="AlphaFoldDB" id="A0A8X6K6K4"/>
<accession>A0A8X6K6K4</accession>
<reference evidence="2" key="1">
    <citation type="submission" date="2020-07" db="EMBL/GenBank/DDBJ databases">
        <title>Multicomponent nature underlies the extraordinary mechanical properties of spider dragline silk.</title>
        <authorList>
            <person name="Kono N."/>
            <person name="Nakamura H."/>
            <person name="Mori M."/>
            <person name="Yoshida Y."/>
            <person name="Ohtoshi R."/>
            <person name="Malay A.D."/>
            <person name="Moran D.A.P."/>
            <person name="Tomita M."/>
            <person name="Numata K."/>
            <person name="Arakawa K."/>
        </authorList>
    </citation>
    <scope>NUCLEOTIDE SEQUENCE</scope>
</reference>
<dbReference type="EMBL" id="BMAO01019953">
    <property type="protein sequence ID" value="GFQ64024.1"/>
    <property type="molecule type" value="Genomic_DNA"/>
</dbReference>
<sequence>MPFSSLLTSHRLILLLDRTRLLETCFTPAFPPAQQNVPCYHPRIFFHAFFIRERWPILLEGPQPAFPTDRTMDTLDSETDMNLEMPDKERRSPSLQPVPPGIDHLGGTLRNVVFA</sequence>
<dbReference type="Proteomes" id="UP000887116">
    <property type="component" value="Unassembled WGS sequence"/>
</dbReference>
<comment type="caution">
    <text evidence="2">The sequence shown here is derived from an EMBL/GenBank/DDBJ whole genome shotgun (WGS) entry which is preliminary data.</text>
</comment>
<proteinExistence type="predicted"/>
<protein>
    <submittedName>
        <fullName evidence="2">Uncharacterized protein</fullName>
    </submittedName>
</protein>
<evidence type="ECO:0000313" key="3">
    <source>
        <dbReference type="Proteomes" id="UP000887116"/>
    </source>
</evidence>
<keyword evidence="3" id="KW-1185">Reference proteome</keyword>
<feature type="region of interest" description="Disordered" evidence="1">
    <location>
        <begin position="84"/>
        <end position="103"/>
    </location>
</feature>
<gene>
    <name evidence="2" type="ORF">TNCT_631431</name>
</gene>